<dbReference type="InterPro" id="IPR036612">
    <property type="entry name" value="KH_dom_type_1_sf"/>
</dbReference>
<feature type="domain" description="K Homology" evidence="3">
    <location>
        <begin position="263"/>
        <end position="336"/>
    </location>
</feature>
<name>F2UJN3_SALR5</name>
<dbReference type="GO" id="GO:0003723">
    <property type="term" value="F:RNA binding"/>
    <property type="evidence" value="ECO:0007669"/>
    <property type="project" value="UniProtKB-UniRule"/>
</dbReference>
<feature type="compositionally biased region" description="Low complexity" evidence="2">
    <location>
        <begin position="46"/>
        <end position="68"/>
    </location>
</feature>
<dbReference type="SUPFAM" id="SSF54791">
    <property type="entry name" value="Eukaryotic type KH-domain (KH-domain type I)"/>
    <property type="match status" value="2"/>
</dbReference>
<keyword evidence="5" id="KW-1185">Reference proteome</keyword>
<dbReference type="AlphaFoldDB" id="F2UJN3"/>
<evidence type="ECO:0000313" key="5">
    <source>
        <dbReference type="Proteomes" id="UP000007799"/>
    </source>
</evidence>
<dbReference type="InterPro" id="IPR004088">
    <property type="entry name" value="KH_dom_type_1"/>
</dbReference>
<sequence>MHPRPTASATTTTWSMMSSDPQTMLFQYQPAPLQWPLAFTQVPNTQLQQQQQQQQGSALAPAQQPSAARPHMRRQSATYHSMSSLNGYVPTGYTHTAMYVPAAPSYQVQPPHQHSYHVQPFQLASVAPAMPAPAYTVPRSLPSSETPVHEAGALAIQGLYSQVQLLSIGGNAVSKRFFLPHAHRTLIGRAIGAGGATIRRIISTNSVQIFGLPNKTDPFKPSYPITVEGAKSTDVDNAISELQELLLLSPAGHTANASTTAPTHLETTFQLDHSHRKHLGRLFGPGGSTIQQLTRKYKVQVFGLPSRVTPEQDSYSITVRGAVVRDVTQFIIELFEIVSQPSPDRNPFVRKGSKSHVPIHEMEATPCQIKDIPAMVQDGGEVKVNISAVVLDLVHGGRLTLCDGAHTIKCSLLQKQAVDALSRGMPVKVVGIAGTAKQTLSKSRTASSSTDDDASLELAEPKEYAIVWSVQLRQATVEDISRADVNGGNTITPTMVWAFLLRLNEATNEPEALLVRSIDSSGAVNLFMAIRELNKRLQKRATTSEDIAFYCRSCLRAVESGRQFFEKGELEALATNGHLSLAPLEPTVETHAGLVRKLRDDIKAFGKAELERREQFANVLTDTDGHRWRTPNGYMNHILNTASRFESPMEAARRLLMFELRVLLVNDDDEPILTHSVEADPVDGVAVKHECICFQARPQGGGGGDTNVPASTLLPLPREVAEVKWVALSDIRKDMEAYARRKQICGDDPVATQYAHVLPTATHQPEQSVAVLDKLAETINDHLAQQT</sequence>
<dbReference type="EMBL" id="GL832977">
    <property type="protein sequence ID" value="EGD77332.1"/>
    <property type="molecule type" value="Genomic_DNA"/>
</dbReference>
<dbReference type="OMA" id="IHEMEAT"/>
<gene>
    <name evidence="4" type="ORF">PTSG_08426</name>
</gene>
<reference evidence="4" key="1">
    <citation type="submission" date="2009-08" db="EMBL/GenBank/DDBJ databases">
        <title>Annotation of Salpingoeca rosetta.</title>
        <authorList>
            <consortium name="The Broad Institute Genome Sequencing Platform"/>
            <person name="Russ C."/>
            <person name="Cuomo C."/>
            <person name="Burger G."/>
            <person name="Gray M.W."/>
            <person name="Holland P.W.H."/>
            <person name="King N."/>
            <person name="Lang F.B.F."/>
            <person name="Roger A.J."/>
            <person name="Ruiz-Trillo I."/>
            <person name="Young S.K."/>
            <person name="Zeng Q."/>
            <person name="Gargeya S."/>
            <person name="Alvarado L."/>
            <person name="Berlin A."/>
            <person name="Chapman S.B."/>
            <person name="Chen Z."/>
            <person name="Freedman E."/>
            <person name="Gellesch M."/>
            <person name="Goldberg J."/>
            <person name="Griggs A."/>
            <person name="Gujja S."/>
            <person name="Heilman E."/>
            <person name="Heiman D."/>
            <person name="Howarth C."/>
            <person name="Mehta T."/>
            <person name="Neiman D."/>
            <person name="Pearson M."/>
            <person name="Roberts A."/>
            <person name="Saif S."/>
            <person name="Shea T."/>
            <person name="Shenoy N."/>
            <person name="Sisk P."/>
            <person name="Stolte C."/>
            <person name="Sykes S."/>
            <person name="White J."/>
            <person name="Yandava C."/>
            <person name="Haas B."/>
            <person name="Nusbaum C."/>
            <person name="Birren B."/>
        </authorList>
    </citation>
    <scope>NUCLEOTIDE SEQUENCE [LARGE SCALE GENOMIC DNA]</scope>
    <source>
        <strain evidence="4">ATCC 50818</strain>
    </source>
</reference>
<organism evidence="5">
    <name type="scientific">Salpingoeca rosetta (strain ATCC 50818 / BSB-021)</name>
    <dbReference type="NCBI Taxonomy" id="946362"/>
    <lineage>
        <taxon>Eukaryota</taxon>
        <taxon>Choanoflagellata</taxon>
        <taxon>Craspedida</taxon>
        <taxon>Salpingoecidae</taxon>
        <taxon>Salpingoeca</taxon>
    </lineage>
</organism>
<evidence type="ECO:0000313" key="4">
    <source>
        <dbReference type="EMBL" id="EGD77332.1"/>
    </source>
</evidence>
<dbReference type="InterPro" id="IPR004087">
    <property type="entry name" value="KH_dom"/>
</dbReference>
<accession>F2UJN3</accession>
<dbReference type="KEGG" id="sre:PTSG_08426"/>
<dbReference type="PROSITE" id="PS50084">
    <property type="entry name" value="KH_TYPE_1"/>
    <property type="match status" value="1"/>
</dbReference>
<evidence type="ECO:0000259" key="3">
    <source>
        <dbReference type="SMART" id="SM00322"/>
    </source>
</evidence>
<dbReference type="Pfam" id="PF00013">
    <property type="entry name" value="KH_1"/>
    <property type="match status" value="1"/>
</dbReference>
<dbReference type="RefSeq" id="XP_004990676.1">
    <property type="nucleotide sequence ID" value="XM_004990619.1"/>
</dbReference>
<proteinExistence type="predicted"/>
<evidence type="ECO:0000256" key="1">
    <source>
        <dbReference type="PROSITE-ProRule" id="PRU00117"/>
    </source>
</evidence>
<dbReference type="InParanoid" id="F2UJN3"/>
<protein>
    <recommendedName>
        <fullName evidence="3">K Homology domain-containing protein</fullName>
    </recommendedName>
</protein>
<dbReference type="GeneID" id="16071234"/>
<feature type="domain" description="K Homology" evidence="3">
    <location>
        <begin position="171"/>
        <end position="247"/>
    </location>
</feature>
<dbReference type="Gene3D" id="3.30.1370.10">
    <property type="entry name" value="K Homology domain, type 1"/>
    <property type="match status" value="2"/>
</dbReference>
<keyword evidence="1" id="KW-0694">RNA-binding</keyword>
<dbReference type="Proteomes" id="UP000007799">
    <property type="component" value="Unassembled WGS sequence"/>
</dbReference>
<dbReference type="SMART" id="SM00322">
    <property type="entry name" value="KH"/>
    <property type="match status" value="2"/>
</dbReference>
<evidence type="ECO:0000256" key="2">
    <source>
        <dbReference type="SAM" id="MobiDB-lite"/>
    </source>
</evidence>
<feature type="region of interest" description="Disordered" evidence="2">
    <location>
        <begin position="44"/>
        <end position="79"/>
    </location>
</feature>